<keyword evidence="3" id="KW-0645">Protease</keyword>
<name>A0A4R0MP03_9SPHI</name>
<dbReference type="GO" id="GO:0006508">
    <property type="term" value="P:proteolysis"/>
    <property type="evidence" value="ECO:0007669"/>
    <property type="project" value="UniProtKB-KW"/>
</dbReference>
<gene>
    <name evidence="3" type="ORF">EZ428_21075</name>
</gene>
<dbReference type="InterPro" id="IPR003675">
    <property type="entry name" value="Rce1/LyrA-like_dom"/>
</dbReference>
<keyword evidence="3" id="KW-0482">Metalloprotease</keyword>
<dbReference type="GO" id="GO:0080120">
    <property type="term" value="P:CAAX-box protein maturation"/>
    <property type="evidence" value="ECO:0007669"/>
    <property type="project" value="UniProtKB-ARBA"/>
</dbReference>
<evidence type="ECO:0000256" key="1">
    <source>
        <dbReference type="SAM" id="Phobius"/>
    </source>
</evidence>
<feature type="transmembrane region" description="Helical" evidence="1">
    <location>
        <begin position="129"/>
        <end position="150"/>
    </location>
</feature>
<keyword evidence="3" id="KW-0378">Hydrolase</keyword>
<dbReference type="PANTHER" id="PTHR36435:SF1">
    <property type="entry name" value="CAAX AMINO TERMINAL PROTEASE FAMILY PROTEIN"/>
    <property type="match status" value="1"/>
</dbReference>
<dbReference type="OrthoDB" id="9779573at2"/>
<proteinExistence type="predicted"/>
<feature type="transmembrane region" description="Helical" evidence="1">
    <location>
        <begin position="12"/>
        <end position="36"/>
    </location>
</feature>
<organism evidence="3 4">
    <name type="scientific">Pedobacter frigiditerrae</name>
    <dbReference type="NCBI Taxonomy" id="2530452"/>
    <lineage>
        <taxon>Bacteria</taxon>
        <taxon>Pseudomonadati</taxon>
        <taxon>Bacteroidota</taxon>
        <taxon>Sphingobacteriia</taxon>
        <taxon>Sphingobacteriales</taxon>
        <taxon>Sphingobacteriaceae</taxon>
        <taxon>Pedobacter</taxon>
    </lineage>
</organism>
<feature type="domain" description="CAAX prenyl protease 2/Lysostaphin resistance protein A-like" evidence="2">
    <location>
        <begin position="129"/>
        <end position="218"/>
    </location>
</feature>
<dbReference type="EMBL" id="SJSK01000006">
    <property type="protein sequence ID" value="TCC88217.1"/>
    <property type="molecule type" value="Genomic_DNA"/>
</dbReference>
<reference evidence="3 4" key="1">
    <citation type="submission" date="2019-02" db="EMBL/GenBank/DDBJ databases">
        <title>Pedobacter sp. RP-1-13 sp. nov., isolated from Arctic soil.</title>
        <authorList>
            <person name="Dahal R.H."/>
        </authorList>
    </citation>
    <scope>NUCLEOTIDE SEQUENCE [LARGE SCALE GENOMIC DNA]</scope>
    <source>
        <strain evidence="3 4">RP-1-13</strain>
    </source>
</reference>
<comment type="caution">
    <text evidence="3">The sequence shown here is derived from an EMBL/GenBank/DDBJ whole genome shotgun (WGS) entry which is preliminary data.</text>
</comment>
<keyword evidence="1" id="KW-1133">Transmembrane helix</keyword>
<dbReference type="Pfam" id="PF02517">
    <property type="entry name" value="Rce1-like"/>
    <property type="match status" value="1"/>
</dbReference>
<protein>
    <submittedName>
        <fullName evidence="3">CPBP family intramembrane metalloprotease</fullName>
    </submittedName>
</protein>
<keyword evidence="1" id="KW-0812">Transmembrane</keyword>
<evidence type="ECO:0000313" key="3">
    <source>
        <dbReference type="EMBL" id="TCC88217.1"/>
    </source>
</evidence>
<dbReference type="AlphaFoldDB" id="A0A4R0MP03"/>
<dbReference type="PANTHER" id="PTHR36435">
    <property type="entry name" value="SLR1288 PROTEIN"/>
    <property type="match status" value="1"/>
</dbReference>
<dbReference type="RefSeq" id="WP_131555221.1">
    <property type="nucleotide sequence ID" value="NZ_SJSK01000006.1"/>
</dbReference>
<evidence type="ECO:0000313" key="4">
    <source>
        <dbReference type="Proteomes" id="UP000292884"/>
    </source>
</evidence>
<feature type="transmembrane region" description="Helical" evidence="1">
    <location>
        <begin position="157"/>
        <end position="175"/>
    </location>
</feature>
<keyword evidence="1" id="KW-0472">Membrane</keyword>
<dbReference type="GO" id="GO:0004175">
    <property type="term" value="F:endopeptidase activity"/>
    <property type="evidence" value="ECO:0007669"/>
    <property type="project" value="UniProtKB-ARBA"/>
</dbReference>
<keyword evidence="4" id="KW-1185">Reference proteome</keyword>
<feature type="transmembrane region" description="Helical" evidence="1">
    <location>
        <begin position="181"/>
        <end position="200"/>
    </location>
</feature>
<feature type="transmembrane region" description="Helical" evidence="1">
    <location>
        <begin position="207"/>
        <end position="225"/>
    </location>
</feature>
<dbReference type="Proteomes" id="UP000292884">
    <property type="component" value="Unassembled WGS sequence"/>
</dbReference>
<accession>A0A4R0MP03</accession>
<dbReference type="InterPro" id="IPR052710">
    <property type="entry name" value="CAAX_protease"/>
</dbReference>
<dbReference type="GO" id="GO:0008237">
    <property type="term" value="F:metallopeptidase activity"/>
    <property type="evidence" value="ECO:0007669"/>
    <property type="project" value="UniProtKB-KW"/>
</dbReference>
<evidence type="ECO:0000259" key="2">
    <source>
        <dbReference type="Pfam" id="PF02517"/>
    </source>
</evidence>
<sequence length="227" mass="26660">MQIAQKNNQSVLIGCILIILLLFLFPFAAASIPSFFSIQKTSLAYLSRFSFWLSLLCIWFYALKFENQKLLIWEEKKYNISFYIISIILIFLTLFIGVITIQLFFKLLGLENKSLVLQKIIQFLKHRQLLLFFTALTAGVVEELIFRGYLQPRLTKIFKNPHIAIFISCLLFGLMHYKYGTVINVIGPFFIGLVFAYFYWKYQNIKILILCHFLWDLLLLIIAVSRN</sequence>
<feature type="transmembrane region" description="Helical" evidence="1">
    <location>
        <begin position="42"/>
        <end position="62"/>
    </location>
</feature>
<feature type="transmembrane region" description="Helical" evidence="1">
    <location>
        <begin position="82"/>
        <end position="105"/>
    </location>
</feature>